<keyword evidence="2" id="KW-1185">Reference proteome</keyword>
<organism evidence="1 2">
    <name type="scientific">Austropuccinia psidii MF-1</name>
    <dbReference type="NCBI Taxonomy" id="1389203"/>
    <lineage>
        <taxon>Eukaryota</taxon>
        <taxon>Fungi</taxon>
        <taxon>Dikarya</taxon>
        <taxon>Basidiomycota</taxon>
        <taxon>Pucciniomycotina</taxon>
        <taxon>Pucciniomycetes</taxon>
        <taxon>Pucciniales</taxon>
        <taxon>Sphaerophragmiaceae</taxon>
        <taxon>Austropuccinia</taxon>
    </lineage>
</organism>
<protein>
    <submittedName>
        <fullName evidence="1">Uncharacterized protein</fullName>
    </submittedName>
</protein>
<comment type="caution">
    <text evidence="1">The sequence shown here is derived from an EMBL/GenBank/DDBJ whole genome shotgun (WGS) entry which is preliminary data.</text>
</comment>
<reference evidence="1" key="1">
    <citation type="submission" date="2021-03" db="EMBL/GenBank/DDBJ databases">
        <title>Draft genome sequence of rust myrtle Austropuccinia psidii MF-1, a brazilian biotype.</title>
        <authorList>
            <person name="Quecine M.C."/>
            <person name="Pachon D.M.R."/>
            <person name="Bonatelli M.L."/>
            <person name="Correr F.H."/>
            <person name="Franceschini L.M."/>
            <person name="Leite T.F."/>
            <person name="Margarido G.R.A."/>
            <person name="Almeida C.A."/>
            <person name="Ferrarezi J.A."/>
            <person name="Labate C.A."/>
        </authorList>
    </citation>
    <scope>NUCLEOTIDE SEQUENCE</scope>
    <source>
        <strain evidence="1">MF-1</strain>
    </source>
</reference>
<proteinExistence type="predicted"/>
<dbReference type="EMBL" id="AVOT02114262">
    <property type="protein sequence ID" value="MBW0583104.1"/>
    <property type="molecule type" value="Genomic_DNA"/>
</dbReference>
<accession>A0A9Q3KNU1</accession>
<sequence length="202" mass="23272">MHTILKDPVVVHIWYNIPLCTIFSQQSNGDTFLTILNDSKLSTQSITTLKEDVFSYSVWQFPGGYQKTIQVPHPPRPAGVGLSFPIRTILREILRGNQSLQSFSRYHIFSIPWTTQLVHGVVIKHHVWPWPNWANSVPQFSSQDGQDCIGPIEKIRLGDSPSRISLSAFHIYWPPFITWRLFPQLINILELFLSLFSFTLLK</sequence>
<dbReference type="Proteomes" id="UP000765509">
    <property type="component" value="Unassembled WGS sequence"/>
</dbReference>
<evidence type="ECO:0000313" key="2">
    <source>
        <dbReference type="Proteomes" id="UP000765509"/>
    </source>
</evidence>
<dbReference type="AlphaFoldDB" id="A0A9Q3KNU1"/>
<gene>
    <name evidence="1" type="ORF">O181_122819</name>
</gene>
<name>A0A9Q3KNU1_9BASI</name>
<evidence type="ECO:0000313" key="1">
    <source>
        <dbReference type="EMBL" id="MBW0583104.1"/>
    </source>
</evidence>